<dbReference type="STRING" id="1156985.SAMN04488118_108139"/>
<dbReference type="RefSeq" id="WP_090219758.1">
    <property type="nucleotide sequence ID" value="NZ_CANLDO010000012.1"/>
</dbReference>
<organism evidence="2 3">
    <name type="scientific">Epibacterium ulvae</name>
    <dbReference type="NCBI Taxonomy" id="1156985"/>
    <lineage>
        <taxon>Bacteria</taxon>
        <taxon>Pseudomonadati</taxon>
        <taxon>Pseudomonadota</taxon>
        <taxon>Alphaproteobacteria</taxon>
        <taxon>Rhodobacterales</taxon>
        <taxon>Roseobacteraceae</taxon>
        <taxon>Epibacterium</taxon>
    </lineage>
</organism>
<dbReference type="InterPro" id="IPR015943">
    <property type="entry name" value="WD40/YVTN_repeat-like_dom_sf"/>
</dbReference>
<dbReference type="InterPro" id="IPR008311">
    <property type="entry name" value="UCP028101"/>
</dbReference>
<dbReference type="InterPro" id="IPR011044">
    <property type="entry name" value="Quino_amine_DH_bsu"/>
</dbReference>
<evidence type="ECO:0000313" key="2">
    <source>
        <dbReference type="EMBL" id="SCZ68926.1"/>
    </source>
</evidence>
<reference evidence="2 3" key="1">
    <citation type="submission" date="2016-10" db="EMBL/GenBank/DDBJ databases">
        <authorList>
            <person name="de Groot N.N."/>
        </authorList>
    </citation>
    <scope>NUCLEOTIDE SEQUENCE [LARGE SCALE GENOMIC DNA]</scope>
    <source>
        <strain evidence="2 3">U95</strain>
    </source>
</reference>
<dbReference type="EMBL" id="FMWG01000008">
    <property type="protein sequence ID" value="SCZ68926.1"/>
    <property type="molecule type" value="Genomic_DNA"/>
</dbReference>
<gene>
    <name evidence="2" type="ORF">SAMN04488118_108139</name>
</gene>
<dbReference type="PROSITE" id="PS51318">
    <property type="entry name" value="TAT"/>
    <property type="match status" value="1"/>
</dbReference>
<accession>A0A1G5R4P6</accession>
<dbReference type="Proteomes" id="UP000198767">
    <property type="component" value="Unassembled WGS sequence"/>
</dbReference>
<dbReference type="Pfam" id="PF07433">
    <property type="entry name" value="DUF1513"/>
    <property type="match status" value="1"/>
</dbReference>
<dbReference type="PIRSF" id="PIRSF028101">
    <property type="entry name" value="UCP028101"/>
    <property type="match status" value="1"/>
</dbReference>
<dbReference type="InterPro" id="IPR006311">
    <property type="entry name" value="TAT_signal"/>
</dbReference>
<keyword evidence="1" id="KW-0732">Signal</keyword>
<evidence type="ECO:0000256" key="1">
    <source>
        <dbReference type="SAM" id="SignalP"/>
    </source>
</evidence>
<feature type="chain" id="PRO_5011689110" description="Twin-arginine translocation pathway signal" evidence="1">
    <location>
        <begin position="26"/>
        <end position="359"/>
    </location>
</feature>
<proteinExistence type="predicted"/>
<evidence type="ECO:0000313" key="3">
    <source>
        <dbReference type="Proteomes" id="UP000198767"/>
    </source>
</evidence>
<evidence type="ECO:0008006" key="4">
    <source>
        <dbReference type="Google" id="ProtNLM"/>
    </source>
</evidence>
<protein>
    <recommendedName>
        <fullName evidence="4">Twin-arginine translocation pathway signal</fullName>
    </recommendedName>
</protein>
<keyword evidence="3" id="KW-1185">Reference proteome</keyword>
<dbReference type="SUPFAM" id="SSF50969">
    <property type="entry name" value="YVTN repeat-like/Quinoprotein amine dehydrogenase"/>
    <property type="match status" value="1"/>
</dbReference>
<feature type="signal peptide" evidence="1">
    <location>
        <begin position="1"/>
        <end position="25"/>
    </location>
</feature>
<dbReference type="OrthoDB" id="5624218at2"/>
<sequence length="359" mass="38465">MAKSSRRSFLAGLVAASAWPLPSWADLGSPAFLSAGRAPSGQDMVAGLDLQGNRLFQQVLPGRGHAFCAHPRLPHVIAFARRPGRFAHVLDCRTGKTLAQLQPPDGYHFYGHGCFSTDGTRLFTTENDYENARGVIGVWSVQDTYQRIGSFSSGGIGPHDMAGLPDGSFVVANGGIETHPDTGRSKLNLATMQSNLSYLSEEGVLQDQITLSNDFRLNSIRHLAIAPDGTVAFAMQWQGDIGLDLPLAGLHKFGTPVRLLAEDDIRWREMKGYGGSIAFDHGGTHLAITSPRGNRLLVLDTASGSIQVEHVLSDVCGVAPQAQGWCATSGTGQILTIGAAQATLLKQTQFQWDNHLVAL</sequence>
<name>A0A1G5R4P6_9RHOB</name>
<dbReference type="Gene3D" id="2.130.10.10">
    <property type="entry name" value="YVTN repeat-like/Quinoprotein amine dehydrogenase"/>
    <property type="match status" value="1"/>
</dbReference>
<dbReference type="AlphaFoldDB" id="A0A1G5R4P6"/>